<dbReference type="Pfam" id="PF12874">
    <property type="entry name" value="zf-met"/>
    <property type="match status" value="3"/>
</dbReference>
<feature type="region of interest" description="Disordered" evidence="10">
    <location>
        <begin position="266"/>
        <end position="296"/>
    </location>
</feature>
<dbReference type="Pfam" id="PF07528">
    <property type="entry name" value="DZF_N"/>
    <property type="match status" value="1"/>
</dbReference>
<evidence type="ECO:0000256" key="2">
    <source>
        <dbReference type="ARBA" id="ARBA00004496"/>
    </source>
</evidence>
<evidence type="ECO:0000256" key="5">
    <source>
        <dbReference type="ARBA" id="ARBA00022737"/>
    </source>
</evidence>
<gene>
    <name evidence="12" type="primary">LOC107708636</name>
</gene>
<dbReference type="GO" id="GO:0008270">
    <property type="term" value="F:zinc ion binding"/>
    <property type="evidence" value="ECO:0007669"/>
    <property type="project" value="InterPro"/>
</dbReference>
<evidence type="ECO:0000256" key="6">
    <source>
        <dbReference type="ARBA" id="ARBA00022884"/>
    </source>
</evidence>
<dbReference type="GO" id="GO:0071011">
    <property type="term" value="C:precatalytic spliceosome"/>
    <property type="evidence" value="ECO:0007669"/>
    <property type="project" value="TreeGrafter"/>
</dbReference>
<dbReference type="FunFam" id="1.10.1410.40:FF:000001">
    <property type="entry name" value="interleukin enhancer-binding factor 3 isoform X1"/>
    <property type="match status" value="1"/>
</dbReference>
<protein>
    <recommendedName>
        <fullName evidence="9">Zinc finger RNA-binding protein</fullName>
    </recommendedName>
</protein>
<dbReference type="GO" id="GO:0003677">
    <property type="term" value="F:DNA binding"/>
    <property type="evidence" value="ECO:0007669"/>
    <property type="project" value="UniProtKB-KW"/>
</dbReference>
<evidence type="ECO:0000256" key="8">
    <source>
        <dbReference type="ARBA" id="ARBA00023242"/>
    </source>
</evidence>
<organism evidence="12 13">
    <name type="scientific">Sinocyclocheilus rhinocerous</name>
    <dbReference type="NCBI Taxonomy" id="307959"/>
    <lineage>
        <taxon>Eukaryota</taxon>
        <taxon>Metazoa</taxon>
        <taxon>Chordata</taxon>
        <taxon>Craniata</taxon>
        <taxon>Vertebrata</taxon>
        <taxon>Euteleostomi</taxon>
        <taxon>Actinopterygii</taxon>
        <taxon>Neopterygii</taxon>
        <taxon>Teleostei</taxon>
        <taxon>Ostariophysi</taxon>
        <taxon>Cypriniformes</taxon>
        <taxon>Cyprinidae</taxon>
        <taxon>Cyprininae</taxon>
        <taxon>Sinocyclocheilus</taxon>
    </lineage>
</organism>
<dbReference type="PROSITE" id="PS00028">
    <property type="entry name" value="ZINC_FINGER_C2H2_1"/>
    <property type="match status" value="1"/>
</dbReference>
<name>A0A673KHG1_9TELE</name>
<dbReference type="PANTHER" id="PTHR45762:SF21">
    <property type="entry name" value="ZINC FINGER RNA-BINDING PROTEIN"/>
    <property type="match status" value="1"/>
</dbReference>
<sequence>MIPICPVVSFTYGEDVKMATGNYFGFTHGAAAAQYSQQPAAGVAYTHPTTVASYTVHQAPVAAHTVAAAYAPTAATVAVARPAPVAVAAAATAGAYGGYQPAHAATDYGYAQRQPEIPPPPPPVTSQNYQDSYSYVRSTAPAVAYDSKQYYQQPVATPAVAAAAAQPQPTVAESYYQTGTSYSGYEAAVYSAASSYYQQQQQQQQKQAAVAAAATAAWTGSTFTKKTPLQNKTFKPKLPPKPPQIHYCDVCKISCAGPQTYKEHLEGQKHKKKEAALKLSQSSSSSSGGGSSTRGTQNQLRCELCDVSCTGADAYAAHIRGAKHQKVVKLHTKLGKPIPSTEPSVVSHTSSNLSASSVSASYLKSGSMVNNMAASALQGKSPVPNSVSVNSTSVNKVNTPKINFVGGNKLQTTAVKNDEAKMEAAKAAQSTVSAPPADPKNELSDPLSPQSALAALQSDVQPVGHDYVEEVRNDEGKVIRFHCKLCECSFNDPNAKEMHLKGRRHRLQYKKKVNPDLQVEVKPSIRARKIQEEKMRKQMQKEEYWRRREEEERWRMEMRRYEEDMYWRRMEEEQHHWDERHRMPDGGYPQGPPGPPGLLGVRPGMPIPQPQGPVPPRRPDSSDDRYVMTKHAAIYPSEDELQAIQKIVSITERALKLVSDIITDQDASAKGKEEDKEKKEPPKDRVLKGVMRVGVLAKGLLLRGDKNVNLVLLCSEKPTKNLLTSIVEHLPKQLTMVTTEKYEVKGSIQEAAIILTSSAEPKMQVTITLTSPVIREENTRDGDVTSSIKKDPADVLDRQICLDALAALRHAKWFQARANGLQSCVIVIRILRDLCQRVPTWSAFPSWAMELLVEKAISSASGPMSPGDALRRVFECISSGILLSGAPGLIDPCEKNPTDTLATMEEQQREDIMSSAQFALRLLAFRQIHKVLGMDPLPQMNSRFNVRNNRKRRRDNSDGTDGFEAEGKKDKKDYEGF</sequence>
<evidence type="ECO:0000256" key="9">
    <source>
        <dbReference type="ARBA" id="ARBA00041195"/>
    </source>
</evidence>
<dbReference type="Ensembl" id="ENSSRHT00000065759.1">
    <property type="protein sequence ID" value="ENSSRHP00000063989.1"/>
    <property type="gene ID" value="ENSSRHG00000031163.1"/>
</dbReference>
<dbReference type="Proteomes" id="UP000472270">
    <property type="component" value="Unassembled WGS sequence"/>
</dbReference>
<accession>A0A673KHG1</accession>
<dbReference type="PROSITE" id="PS51703">
    <property type="entry name" value="DZF"/>
    <property type="match status" value="1"/>
</dbReference>
<keyword evidence="13" id="KW-1185">Reference proteome</keyword>
<dbReference type="SMART" id="SM00451">
    <property type="entry name" value="ZnF_U1"/>
    <property type="match status" value="3"/>
</dbReference>
<keyword evidence="3" id="KW-0217">Developmental protein</keyword>
<evidence type="ECO:0000256" key="7">
    <source>
        <dbReference type="ARBA" id="ARBA00023125"/>
    </source>
</evidence>
<dbReference type="InterPro" id="IPR049401">
    <property type="entry name" value="DZF_dom_N"/>
</dbReference>
<dbReference type="SMART" id="SM00572">
    <property type="entry name" value="DZF"/>
    <property type="match status" value="1"/>
</dbReference>
<dbReference type="Gene3D" id="3.30.460.10">
    <property type="entry name" value="Beta Polymerase, domain 2"/>
    <property type="match status" value="1"/>
</dbReference>
<keyword evidence="6" id="KW-0694">RNA-binding</keyword>
<keyword evidence="5" id="KW-0677">Repeat</keyword>
<feature type="region of interest" description="Disordered" evidence="10">
    <location>
        <begin position="604"/>
        <end position="623"/>
    </location>
</feature>
<proteinExistence type="predicted"/>
<dbReference type="FunFam" id="3.30.460.10:FF:000010">
    <property type="entry name" value="Zinc finger RNA-binding protein 2"/>
    <property type="match status" value="1"/>
</dbReference>
<feature type="compositionally biased region" description="Pro residues" evidence="10">
    <location>
        <begin position="605"/>
        <end position="616"/>
    </location>
</feature>
<comment type="subcellular location">
    <subcellularLocation>
        <location evidence="2">Cytoplasm</location>
    </subcellularLocation>
    <subcellularLocation>
        <location evidence="1">Nucleus</location>
    </subcellularLocation>
</comment>
<feature type="compositionally biased region" description="Basic and acidic residues" evidence="10">
    <location>
        <begin position="965"/>
        <end position="977"/>
    </location>
</feature>
<evidence type="ECO:0000256" key="3">
    <source>
        <dbReference type="ARBA" id="ARBA00022473"/>
    </source>
</evidence>
<dbReference type="SUPFAM" id="SSF57667">
    <property type="entry name" value="beta-beta-alpha zinc fingers"/>
    <property type="match status" value="3"/>
</dbReference>
<feature type="domain" description="DZF" evidence="11">
    <location>
        <begin position="602"/>
        <end position="976"/>
    </location>
</feature>
<dbReference type="InterPro" id="IPR006561">
    <property type="entry name" value="DZF_dom"/>
</dbReference>
<dbReference type="PANTHER" id="PTHR45762">
    <property type="entry name" value="ZINC FINGER RNA-BINDING PROTEIN"/>
    <property type="match status" value="1"/>
</dbReference>
<dbReference type="InterPro" id="IPR043519">
    <property type="entry name" value="NT_sf"/>
</dbReference>
<evidence type="ECO:0000256" key="4">
    <source>
        <dbReference type="ARBA" id="ARBA00022490"/>
    </source>
</evidence>
<evidence type="ECO:0000256" key="10">
    <source>
        <dbReference type="SAM" id="MobiDB-lite"/>
    </source>
</evidence>
<reference evidence="12" key="2">
    <citation type="submission" date="2025-09" db="UniProtKB">
        <authorList>
            <consortium name="Ensembl"/>
        </authorList>
    </citation>
    <scope>IDENTIFICATION</scope>
</reference>
<dbReference type="GO" id="GO:0003725">
    <property type="term" value="F:double-stranded RNA binding"/>
    <property type="evidence" value="ECO:0007669"/>
    <property type="project" value="TreeGrafter"/>
</dbReference>
<dbReference type="GO" id="GO:0003727">
    <property type="term" value="F:single-stranded RNA binding"/>
    <property type="evidence" value="ECO:0007669"/>
    <property type="project" value="TreeGrafter"/>
</dbReference>
<evidence type="ECO:0000313" key="12">
    <source>
        <dbReference type="Ensembl" id="ENSSRHP00000063989.1"/>
    </source>
</evidence>
<dbReference type="FunFam" id="3.30.160.60:FF:000153">
    <property type="entry name" value="Zinc finger RNA-binding protein 2"/>
    <property type="match status" value="1"/>
</dbReference>
<evidence type="ECO:0000313" key="13">
    <source>
        <dbReference type="Proteomes" id="UP000472270"/>
    </source>
</evidence>
<dbReference type="FunFam" id="3.30.160.60:FF:000439">
    <property type="entry name" value="Zinc finger RNA-binding protein 2"/>
    <property type="match status" value="1"/>
</dbReference>
<evidence type="ECO:0000256" key="1">
    <source>
        <dbReference type="ARBA" id="ARBA00004123"/>
    </source>
</evidence>
<feature type="region of interest" description="Disordered" evidence="10">
    <location>
        <begin position="426"/>
        <end position="449"/>
    </location>
</feature>
<dbReference type="Pfam" id="PF20965">
    <property type="entry name" value="DZF_C"/>
    <property type="match status" value="1"/>
</dbReference>
<dbReference type="SMART" id="SM00355">
    <property type="entry name" value="ZnF_C2H2"/>
    <property type="match status" value="3"/>
</dbReference>
<dbReference type="InterPro" id="IPR049402">
    <property type="entry name" value="DZF_dom_C"/>
</dbReference>
<dbReference type="FunFam" id="3.30.160.60:FF:000210">
    <property type="entry name" value="Zinc finger RNA-binding protein 2"/>
    <property type="match status" value="1"/>
</dbReference>
<keyword evidence="4" id="KW-0963">Cytoplasm</keyword>
<dbReference type="Gene3D" id="3.30.160.60">
    <property type="entry name" value="Classic Zinc Finger"/>
    <property type="match status" value="3"/>
</dbReference>
<dbReference type="AlphaFoldDB" id="A0A673KHG1"/>
<keyword evidence="8" id="KW-0539">Nucleus</keyword>
<dbReference type="InterPro" id="IPR013087">
    <property type="entry name" value="Znf_C2H2_type"/>
</dbReference>
<keyword evidence="7" id="KW-0238">DNA-binding</keyword>
<dbReference type="InterPro" id="IPR003604">
    <property type="entry name" value="Matrin/U1-like-C_Znf_C2H2"/>
</dbReference>
<dbReference type="GO" id="GO:0005737">
    <property type="term" value="C:cytoplasm"/>
    <property type="evidence" value="ECO:0007669"/>
    <property type="project" value="UniProtKB-SubCell"/>
</dbReference>
<dbReference type="Gene3D" id="1.10.1410.40">
    <property type="match status" value="1"/>
</dbReference>
<dbReference type="InterPro" id="IPR036236">
    <property type="entry name" value="Znf_C2H2_sf"/>
</dbReference>
<evidence type="ECO:0000259" key="11">
    <source>
        <dbReference type="PROSITE" id="PS51703"/>
    </source>
</evidence>
<feature type="region of interest" description="Disordered" evidence="10">
    <location>
        <begin position="939"/>
        <end position="977"/>
    </location>
</feature>
<reference evidence="12" key="1">
    <citation type="submission" date="2025-08" db="UniProtKB">
        <authorList>
            <consortium name="Ensembl"/>
        </authorList>
    </citation>
    <scope>IDENTIFICATION</scope>
</reference>